<dbReference type="PROSITE" id="PS00211">
    <property type="entry name" value="ABC_TRANSPORTER_1"/>
    <property type="match status" value="1"/>
</dbReference>
<proteinExistence type="predicted"/>
<keyword evidence="3" id="KW-0547">Nucleotide-binding</keyword>
<feature type="region of interest" description="Disordered" evidence="7">
    <location>
        <begin position="320"/>
        <end position="340"/>
    </location>
</feature>
<comment type="subcellular location">
    <subcellularLocation>
        <location evidence="1">Cell membrane</location>
        <topology evidence="1">Multi-pass membrane protein</topology>
    </subcellularLocation>
</comment>
<keyword evidence="6 8" id="KW-0472">Membrane</keyword>
<dbReference type="PROSITE" id="PS50893">
    <property type="entry name" value="ABC_TRANSPORTER_2"/>
    <property type="match status" value="1"/>
</dbReference>
<keyword evidence="4" id="KW-0067">ATP-binding</keyword>
<organism evidence="11">
    <name type="scientific">Agromyces sp. G08B096</name>
    <dbReference type="NCBI Taxonomy" id="3156399"/>
    <lineage>
        <taxon>Bacteria</taxon>
        <taxon>Bacillati</taxon>
        <taxon>Actinomycetota</taxon>
        <taxon>Actinomycetes</taxon>
        <taxon>Micrococcales</taxon>
        <taxon>Microbacteriaceae</taxon>
        <taxon>Agromyces</taxon>
    </lineage>
</organism>
<dbReference type="InterPro" id="IPR014216">
    <property type="entry name" value="ABC_transptr_CydD"/>
</dbReference>
<dbReference type="InterPro" id="IPR011527">
    <property type="entry name" value="ABC1_TM_dom"/>
</dbReference>
<evidence type="ECO:0000256" key="4">
    <source>
        <dbReference type="ARBA" id="ARBA00022840"/>
    </source>
</evidence>
<keyword evidence="5 8" id="KW-1133">Transmembrane helix</keyword>
<dbReference type="SMART" id="SM00382">
    <property type="entry name" value="AAA"/>
    <property type="match status" value="1"/>
</dbReference>
<name>A0AAU7W388_9MICO</name>
<dbReference type="AlphaFoldDB" id="A0AAU7W388"/>
<keyword evidence="2 8" id="KW-0812">Transmembrane</keyword>
<dbReference type="Pfam" id="PF00005">
    <property type="entry name" value="ABC_tran"/>
    <property type="match status" value="1"/>
</dbReference>
<dbReference type="InterPro" id="IPR003439">
    <property type="entry name" value="ABC_transporter-like_ATP-bd"/>
</dbReference>
<sequence length="554" mass="57481">MKPLDPRLIRRSRAARRFLAVGAALAGVQTLAVCAFAWSLAGLVAGLIDGDALDAPVHAAVVAGAVVVRAAAAWGWDIASSWGAQRVKAEFRAELLAALTTRPEGVPGFSSARTATLLGPGLDALDEYFGRYLPQLLLAVVATPALIVAAWAADWLSGLTFVLVLPLIPVFMALIGLATQAVQRRQWESLAALSRAFLEVLGGLSTLMVFGRERRQADRIRRVTEEYRRGTMKVLRVTFLSGFTLELAASLSVALVAVSIGLRLVDGGLSLAIGLFVLVLAPEVFLPLRNVGAAFHSAAAGVTASQDALDLLAGAAARPTSRRGTEDGDGGAAAGLRDSRADVGDRDGGLVLRGLAVRRGDRVVVDGVDLRVRRGEIVALTGPSGSGKSSVVAALLRFAEADGVLRVDGVDRPGHAALAWSAQTPALMAGTVAANVRLGDEDAPLALLAEALRLAAVDDVPPDRMLGAGGEGLSGGQAQRVAVARAIHRLLARDLGLLVVDEPSSALDADREASLAAGLRELATGGRAVLVVTHRMPLAERADRITTVGVLVDA</sequence>
<feature type="domain" description="ABC transporter" evidence="9">
    <location>
        <begin position="350"/>
        <end position="554"/>
    </location>
</feature>
<reference evidence="11" key="1">
    <citation type="submission" date="2024-05" db="EMBL/GenBank/DDBJ databases">
        <authorList>
            <person name="Yu L."/>
        </authorList>
    </citation>
    <scope>NUCLEOTIDE SEQUENCE</scope>
    <source>
        <strain evidence="11">G08B096</strain>
    </source>
</reference>
<feature type="transmembrane region" description="Helical" evidence="8">
    <location>
        <begin position="159"/>
        <end position="178"/>
    </location>
</feature>
<dbReference type="InterPro" id="IPR039421">
    <property type="entry name" value="Type_1_exporter"/>
</dbReference>
<dbReference type="InterPro" id="IPR036640">
    <property type="entry name" value="ABC1_TM_sf"/>
</dbReference>
<dbReference type="InterPro" id="IPR017871">
    <property type="entry name" value="ABC_transporter-like_CS"/>
</dbReference>
<feature type="transmembrane region" description="Helical" evidence="8">
    <location>
        <begin position="21"/>
        <end position="48"/>
    </location>
</feature>
<dbReference type="Gene3D" id="3.40.50.300">
    <property type="entry name" value="P-loop containing nucleotide triphosphate hydrolases"/>
    <property type="match status" value="1"/>
</dbReference>
<dbReference type="GO" id="GO:0005524">
    <property type="term" value="F:ATP binding"/>
    <property type="evidence" value="ECO:0007669"/>
    <property type="project" value="UniProtKB-KW"/>
</dbReference>
<evidence type="ECO:0000256" key="1">
    <source>
        <dbReference type="ARBA" id="ARBA00004651"/>
    </source>
</evidence>
<dbReference type="GO" id="GO:0005886">
    <property type="term" value="C:plasma membrane"/>
    <property type="evidence" value="ECO:0007669"/>
    <property type="project" value="UniProtKB-SubCell"/>
</dbReference>
<evidence type="ECO:0000259" key="10">
    <source>
        <dbReference type="PROSITE" id="PS50929"/>
    </source>
</evidence>
<dbReference type="InterPro" id="IPR027417">
    <property type="entry name" value="P-loop_NTPase"/>
</dbReference>
<evidence type="ECO:0000256" key="7">
    <source>
        <dbReference type="SAM" id="MobiDB-lite"/>
    </source>
</evidence>
<evidence type="ECO:0000256" key="3">
    <source>
        <dbReference type="ARBA" id="ARBA00022741"/>
    </source>
</evidence>
<dbReference type="SUPFAM" id="SSF90123">
    <property type="entry name" value="ABC transporter transmembrane region"/>
    <property type="match status" value="1"/>
</dbReference>
<accession>A0AAU7W388</accession>
<dbReference type="Pfam" id="PF00664">
    <property type="entry name" value="ABC_membrane"/>
    <property type="match status" value="1"/>
</dbReference>
<feature type="transmembrane region" description="Helical" evidence="8">
    <location>
        <begin position="237"/>
        <end position="262"/>
    </location>
</feature>
<feature type="transmembrane region" description="Helical" evidence="8">
    <location>
        <begin position="132"/>
        <end position="152"/>
    </location>
</feature>
<dbReference type="RefSeq" id="WP_350346834.1">
    <property type="nucleotide sequence ID" value="NZ_CP158374.1"/>
</dbReference>
<dbReference type="Gene3D" id="1.20.1560.10">
    <property type="entry name" value="ABC transporter type 1, transmembrane domain"/>
    <property type="match status" value="1"/>
</dbReference>
<dbReference type="PROSITE" id="PS50929">
    <property type="entry name" value="ABC_TM1F"/>
    <property type="match status" value="1"/>
</dbReference>
<dbReference type="CDD" id="cd18584">
    <property type="entry name" value="ABC_6TM_AarD_CydD"/>
    <property type="match status" value="1"/>
</dbReference>
<evidence type="ECO:0000256" key="6">
    <source>
        <dbReference type="ARBA" id="ARBA00023136"/>
    </source>
</evidence>
<evidence type="ECO:0000313" key="11">
    <source>
        <dbReference type="EMBL" id="XBX80808.1"/>
    </source>
</evidence>
<dbReference type="SUPFAM" id="SSF52540">
    <property type="entry name" value="P-loop containing nucleoside triphosphate hydrolases"/>
    <property type="match status" value="1"/>
</dbReference>
<dbReference type="InterPro" id="IPR003593">
    <property type="entry name" value="AAA+_ATPase"/>
</dbReference>
<protein>
    <submittedName>
        <fullName evidence="11">Thiol reductant ABC exporter subunit CydD</fullName>
    </submittedName>
</protein>
<evidence type="ECO:0000259" key="9">
    <source>
        <dbReference type="PROSITE" id="PS50893"/>
    </source>
</evidence>
<evidence type="ECO:0000256" key="2">
    <source>
        <dbReference type="ARBA" id="ARBA00022692"/>
    </source>
</evidence>
<dbReference type="NCBIfam" id="TIGR02857">
    <property type="entry name" value="CydD"/>
    <property type="match status" value="1"/>
</dbReference>
<dbReference type="PANTHER" id="PTHR24221">
    <property type="entry name" value="ATP-BINDING CASSETTE SUB-FAMILY B"/>
    <property type="match status" value="1"/>
</dbReference>
<dbReference type="GO" id="GO:0016887">
    <property type="term" value="F:ATP hydrolysis activity"/>
    <property type="evidence" value="ECO:0007669"/>
    <property type="project" value="InterPro"/>
</dbReference>
<evidence type="ECO:0000256" key="5">
    <source>
        <dbReference type="ARBA" id="ARBA00022989"/>
    </source>
</evidence>
<dbReference type="PANTHER" id="PTHR24221:SF590">
    <property type="entry name" value="COMPONENT LINKED WITH THE ASSEMBLY OF CYTOCHROME' TRANSPORT TRANSMEMBRANE ATP-BINDING PROTEIN ABC TRANSPORTER CYDD-RELATED"/>
    <property type="match status" value="1"/>
</dbReference>
<evidence type="ECO:0000256" key="8">
    <source>
        <dbReference type="SAM" id="Phobius"/>
    </source>
</evidence>
<dbReference type="EMBL" id="CP158374">
    <property type="protein sequence ID" value="XBX80808.1"/>
    <property type="molecule type" value="Genomic_DNA"/>
</dbReference>
<feature type="transmembrane region" description="Helical" evidence="8">
    <location>
        <begin position="268"/>
        <end position="288"/>
    </location>
</feature>
<gene>
    <name evidence="11" type="primary">cydD</name>
    <name evidence="11" type="ORF">ABIQ69_09255</name>
</gene>
<dbReference type="GO" id="GO:0140359">
    <property type="term" value="F:ABC-type transporter activity"/>
    <property type="evidence" value="ECO:0007669"/>
    <property type="project" value="InterPro"/>
</dbReference>
<dbReference type="GO" id="GO:0042883">
    <property type="term" value="P:cysteine transport"/>
    <property type="evidence" value="ECO:0007669"/>
    <property type="project" value="InterPro"/>
</dbReference>
<feature type="domain" description="ABC transmembrane type-1" evidence="10">
    <location>
        <begin position="20"/>
        <end position="300"/>
    </location>
</feature>